<keyword evidence="3" id="KW-1185">Reference proteome</keyword>
<organism evidence="2 3">
    <name type="scientific">Catenuloplanes atrovinosus</name>
    <dbReference type="NCBI Taxonomy" id="137266"/>
    <lineage>
        <taxon>Bacteria</taxon>
        <taxon>Bacillati</taxon>
        <taxon>Actinomycetota</taxon>
        <taxon>Actinomycetes</taxon>
        <taxon>Micromonosporales</taxon>
        <taxon>Micromonosporaceae</taxon>
        <taxon>Catenuloplanes</taxon>
    </lineage>
</organism>
<dbReference type="Proteomes" id="UP001183643">
    <property type="component" value="Unassembled WGS sequence"/>
</dbReference>
<dbReference type="InterPro" id="IPR029068">
    <property type="entry name" value="Glyas_Bleomycin-R_OHBP_Dase"/>
</dbReference>
<feature type="domain" description="Glyoxalase-like" evidence="1">
    <location>
        <begin position="6"/>
        <end position="35"/>
    </location>
</feature>
<accession>A0AAE4CE52</accession>
<name>A0AAE4CE52_9ACTN</name>
<dbReference type="AlphaFoldDB" id="A0AAE4CE52"/>
<protein>
    <recommendedName>
        <fullName evidence="1">Glyoxalase-like domain-containing protein</fullName>
    </recommendedName>
</protein>
<dbReference type="RefSeq" id="WP_310376177.1">
    <property type="nucleotide sequence ID" value="NZ_JAVDYB010000001.1"/>
</dbReference>
<proteinExistence type="predicted"/>
<reference evidence="2" key="1">
    <citation type="submission" date="2023-07" db="EMBL/GenBank/DDBJ databases">
        <title>Sequencing the genomes of 1000 actinobacteria strains.</title>
        <authorList>
            <person name="Klenk H.-P."/>
        </authorList>
    </citation>
    <scope>NUCLEOTIDE SEQUENCE</scope>
    <source>
        <strain evidence="2">DSM 44707</strain>
    </source>
</reference>
<dbReference type="Gene3D" id="3.10.180.10">
    <property type="entry name" value="2,3-Dihydroxybiphenyl 1,2-Dioxygenase, domain 1"/>
    <property type="match status" value="1"/>
</dbReference>
<evidence type="ECO:0000313" key="2">
    <source>
        <dbReference type="EMBL" id="MDR7281172.1"/>
    </source>
</evidence>
<dbReference type="InterPro" id="IPR041581">
    <property type="entry name" value="Glyoxalase_6"/>
</dbReference>
<comment type="caution">
    <text evidence="2">The sequence shown here is derived from an EMBL/GenBank/DDBJ whole genome shotgun (WGS) entry which is preliminary data.</text>
</comment>
<evidence type="ECO:0000259" key="1">
    <source>
        <dbReference type="Pfam" id="PF18029"/>
    </source>
</evidence>
<evidence type="ECO:0000313" key="3">
    <source>
        <dbReference type="Proteomes" id="UP001183643"/>
    </source>
</evidence>
<dbReference type="Pfam" id="PF18029">
    <property type="entry name" value="Glyoxalase_6"/>
    <property type="match status" value="1"/>
</dbReference>
<gene>
    <name evidence="2" type="ORF">J2S41_007950</name>
</gene>
<dbReference type="EMBL" id="JAVDYB010000001">
    <property type="protein sequence ID" value="MDR7281172.1"/>
    <property type="molecule type" value="Genomic_DNA"/>
</dbReference>
<sequence>MSVRFQIVIDCADPVRQAAFWTGTLGYVPEPAPAGHATWKEGNEFRVA</sequence>